<name>A0A1X3JHK9_ECOLX</name>
<accession>A0A1X3JHK9</accession>
<evidence type="ECO:0000313" key="2">
    <source>
        <dbReference type="Proteomes" id="UP000193045"/>
    </source>
</evidence>
<sequence>MKKIDSLLSPICEAIKETNSKSKQAVFNMYLSNILEAKSYYTWEQITDYINNKTKTELAQKTYINMTERAKKRQKCTGQKDLKKSTNMIEKKIDEDNKQREGIKGFFSTISENKNEIDHDPSATNEKFINKYL</sequence>
<dbReference type="Proteomes" id="UP000193045">
    <property type="component" value="Unassembled WGS sequence"/>
</dbReference>
<organism evidence="1 2">
    <name type="scientific">Escherichia coli H386</name>
    <dbReference type="NCBI Taxonomy" id="656397"/>
    <lineage>
        <taxon>Bacteria</taxon>
        <taxon>Pseudomonadati</taxon>
        <taxon>Pseudomonadota</taxon>
        <taxon>Gammaproteobacteria</taxon>
        <taxon>Enterobacterales</taxon>
        <taxon>Enterobacteriaceae</taxon>
        <taxon>Escherichia</taxon>
    </lineage>
</organism>
<proteinExistence type="predicted"/>
<dbReference type="RefSeq" id="WP_054579891.1">
    <property type="nucleotide sequence ID" value="NZ_ADJB01000057.1"/>
</dbReference>
<evidence type="ECO:0000313" key="1">
    <source>
        <dbReference type="EMBL" id="OSL09562.1"/>
    </source>
</evidence>
<dbReference type="AlphaFoldDB" id="A0A1X3JHK9"/>
<protein>
    <recommendedName>
        <fullName evidence="3">Zinc transporter</fullName>
    </recommendedName>
</protein>
<comment type="caution">
    <text evidence="1">The sequence shown here is derived from an EMBL/GenBank/DDBJ whole genome shotgun (WGS) entry which is preliminary data.</text>
</comment>
<gene>
    <name evidence="1" type="ORF">ECVG_04755</name>
</gene>
<evidence type="ECO:0008006" key="3">
    <source>
        <dbReference type="Google" id="ProtNLM"/>
    </source>
</evidence>
<dbReference type="EMBL" id="ADJB01000057">
    <property type="protein sequence ID" value="OSL09562.1"/>
    <property type="molecule type" value="Genomic_DNA"/>
</dbReference>
<reference evidence="1 2" key="1">
    <citation type="submission" date="2010-04" db="EMBL/GenBank/DDBJ databases">
        <title>The Genome Sequence of Escherichia coli H386.</title>
        <authorList>
            <consortium name="The Broad Institute Genome Sequencing Platform"/>
            <consortium name="The Broad Institute Genome Sequencing Center for Infectious Disease"/>
            <person name="Feldgarden M."/>
            <person name="Gordon D.M."/>
            <person name="Johnson J.R."/>
            <person name="Johnston B.D."/>
            <person name="Young S."/>
            <person name="Zeng Q."/>
            <person name="Koehrsen M."/>
            <person name="Alvarado L."/>
            <person name="Berlin A.M."/>
            <person name="Borenstein D."/>
            <person name="Chapman S.B."/>
            <person name="Chen Z."/>
            <person name="Engels R."/>
            <person name="Freedman E."/>
            <person name="Gellesch M."/>
            <person name="Goldberg J."/>
            <person name="Griggs A."/>
            <person name="Gujja S."/>
            <person name="Heilman E.R."/>
            <person name="Heiman D.I."/>
            <person name="Hepburn T.A."/>
            <person name="Howarth C."/>
            <person name="Jen D."/>
            <person name="Larson L."/>
            <person name="Mehta T."/>
            <person name="Park D."/>
            <person name="Pearson M."/>
            <person name="Richards J."/>
            <person name="Roberts A."/>
            <person name="Saif S."/>
            <person name="Shea T.D."/>
            <person name="Shenoy N."/>
            <person name="Sisk P."/>
            <person name="Stolte C."/>
            <person name="Sykes S.N."/>
            <person name="Walk T."/>
            <person name="White J."/>
            <person name="Yandava C."/>
            <person name="Haas B."/>
            <person name="Henn M.R."/>
            <person name="Nusbaum C."/>
            <person name="Birren B."/>
        </authorList>
    </citation>
    <scope>NUCLEOTIDE SEQUENCE [LARGE SCALE GENOMIC DNA]</scope>
    <source>
        <strain evidence="1 2">H386</strain>
    </source>
</reference>